<feature type="domain" description="Enoyl reductase (ER)" evidence="3">
    <location>
        <begin position="35"/>
        <end position="360"/>
    </location>
</feature>
<dbReference type="InterPro" id="IPR036291">
    <property type="entry name" value="NAD(P)-bd_dom_sf"/>
</dbReference>
<dbReference type="Gene3D" id="3.40.50.720">
    <property type="entry name" value="NAD(P)-binding Rossmann-like Domain"/>
    <property type="match status" value="1"/>
</dbReference>
<evidence type="ECO:0000259" key="3">
    <source>
        <dbReference type="SMART" id="SM00829"/>
    </source>
</evidence>
<dbReference type="SUPFAM" id="SSF51735">
    <property type="entry name" value="NAD(P)-binding Rossmann-fold domains"/>
    <property type="match status" value="1"/>
</dbReference>
<keyword evidence="2" id="KW-0560">Oxidoreductase</keyword>
<name>A0A7X0HDL9_9ACTN</name>
<evidence type="ECO:0000256" key="2">
    <source>
        <dbReference type="ARBA" id="ARBA00023002"/>
    </source>
</evidence>
<dbReference type="GO" id="GO:0070402">
    <property type="term" value="F:NADPH binding"/>
    <property type="evidence" value="ECO:0007669"/>
    <property type="project" value="TreeGrafter"/>
</dbReference>
<evidence type="ECO:0000313" key="5">
    <source>
        <dbReference type="Proteomes" id="UP000540423"/>
    </source>
</evidence>
<dbReference type="AlphaFoldDB" id="A0A7X0HDL9"/>
<dbReference type="SUPFAM" id="SSF50129">
    <property type="entry name" value="GroES-like"/>
    <property type="match status" value="1"/>
</dbReference>
<comment type="caution">
    <text evidence="4">The sequence shown here is derived from an EMBL/GenBank/DDBJ whole genome shotgun (WGS) entry which is preliminary data.</text>
</comment>
<dbReference type="InterPro" id="IPR013154">
    <property type="entry name" value="ADH-like_N"/>
</dbReference>
<proteinExistence type="predicted"/>
<dbReference type="SMART" id="SM00829">
    <property type="entry name" value="PKS_ER"/>
    <property type="match status" value="1"/>
</dbReference>
<dbReference type="InterPro" id="IPR020843">
    <property type="entry name" value="ER"/>
</dbReference>
<dbReference type="EMBL" id="JACHEM010000004">
    <property type="protein sequence ID" value="MBB6435665.1"/>
    <property type="molecule type" value="Genomic_DNA"/>
</dbReference>
<evidence type="ECO:0000256" key="1">
    <source>
        <dbReference type="ARBA" id="ARBA00022857"/>
    </source>
</evidence>
<dbReference type="Proteomes" id="UP000540423">
    <property type="component" value="Unassembled WGS sequence"/>
</dbReference>
<gene>
    <name evidence="4" type="ORF">HNQ79_002122</name>
</gene>
<dbReference type="PANTHER" id="PTHR48106">
    <property type="entry name" value="QUINONE OXIDOREDUCTASE PIG3-RELATED"/>
    <property type="match status" value="1"/>
</dbReference>
<dbReference type="GO" id="GO:0016651">
    <property type="term" value="F:oxidoreductase activity, acting on NAD(P)H"/>
    <property type="evidence" value="ECO:0007669"/>
    <property type="project" value="TreeGrafter"/>
</dbReference>
<reference evidence="4 5" key="1">
    <citation type="submission" date="2020-08" db="EMBL/GenBank/DDBJ databases">
        <title>Genomic Encyclopedia of Type Strains, Phase IV (KMG-IV): sequencing the most valuable type-strain genomes for metagenomic binning, comparative biology and taxonomic classification.</title>
        <authorList>
            <person name="Goeker M."/>
        </authorList>
    </citation>
    <scope>NUCLEOTIDE SEQUENCE [LARGE SCALE GENOMIC DNA]</scope>
    <source>
        <strain evidence="4 5">DSM 40141</strain>
    </source>
</reference>
<organism evidence="4 5">
    <name type="scientific">Streptomyces candidus</name>
    <dbReference type="NCBI Taxonomy" id="67283"/>
    <lineage>
        <taxon>Bacteria</taxon>
        <taxon>Bacillati</taxon>
        <taxon>Actinomycetota</taxon>
        <taxon>Actinomycetes</taxon>
        <taxon>Kitasatosporales</taxon>
        <taxon>Streptomycetaceae</taxon>
        <taxon>Streptomyces</taxon>
    </lineage>
</organism>
<evidence type="ECO:0000313" key="4">
    <source>
        <dbReference type="EMBL" id="MBB6435665.1"/>
    </source>
</evidence>
<accession>A0A7X0HDL9</accession>
<keyword evidence="5" id="KW-1185">Reference proteome</keyword>
<dbReference type="CDD" id="cd08244">
    <property type="entry name" value="MDR_enoyl_red"/>
    <property type="match status" value="1"/>
</dbReference>
<dbReference type="InterPro" id="IPR011032">
    <property type="entry name" value="GroES-like_sf"/>
</dbReference>
<sequence length="362" mass="37269">MTSSTLEVEEWPSYGEDIASPGELTMRAIRLHAFGPAENLLFEETADPRPGPGQVRMGVTAAGVHLLDTALRQGMRGPLPAPTELPTIPGREVAGIVEALGEGTDPSWLGRRVVAHLGMNPGGYAELAVTDAARLHPVPDTLSDAEAIAMIGTGRTALGILLCTEITADTVALVPAAAGGIGTLLVQYVKNAGGTVVGLAGGPAKTAHVAANGADLAVDYTVPGWPDEVCGYLTERGLGGATTVFDSVGGDTGRAAVDLLAPGGEHLVFGWSGKGPLDGEPLTFTDAELAERGITSQSVLGPLMLRKAGGDDPIRTLETRALALAAEGSLRPSVQRYPLAEAARAHHDLENRNTVGKVVLEP</sequence>
<protein>
    <submittedName>
        <fullName evidence="4">NADPH:quinone reductase-like Zn-dependent oxidoreductase</fullName>
    </submittedName>
</protein>
<keyword evidence="1" id="KW-0521">NADP</keyword>
<dbReference type="Pfam" id="PF08240">
    <property type="entry name" value="ADH_N"/>
    <property type="match status" value="1"/>
</dbReference>
<dbReference type="Pfam" id="PF13602">
    <property type="entry name" value="ADH_zinc_N_2"/>
    <property type="match status" value="1"/>
</dbReference>
<dbReference type="Gene3D" id="3.90.180.10">
    <property type="entry name" value="Medium-chain alcohol dehydrogenases, catalytic domain"/>
    <property type="match status" value="1"/>
</dbReference>